<dbReference type="FunFam" id="3.40.50.300:FF:000285">
    <property type="entry name" value="Sporulation initiation inhibitor Soj"/>
    <property type="match status" value="1"/>
</dbReference>
<accession>A0A1H9VHU0</accession>
<evidence type="ECO:0000256" key="1">
    <source>
        <dbReference type="ARBA" id="ARBA00006976"/>
    </source>
</evidence>
<evidence type="ECO:0000313" key="7">
    <source>
        <dbReference type="Proteomes" id="UP000182584"/>
    </source>
</evidence>
<evidence type="ECO:0000313" key="6">
    <source>
        <dbReference type="EMBL" id="SES21101.1"/>
    </source>
</evidence>
<dbReference type="InterPro" id="IPR027417">
    <property type="entry name" value="P-loop_NTPase"/>
</dbReference>
<dbReference type="InterPro" id="IPR025669">
    <property type="entry name" value="AAA_dom"/>
</dbReference>
<dbReference type="SUPFAM" id="SSF52540">
    <property type="entry name" value="P-loop containing nucleoside triphosphate hydrolases"/>
    <property type="match status" value="1"/>
</dbReference>
<sequence length="262" mass="28652">MAKVIAITNQKGGVGKTTTTVDLGAALSREKKKVLLVDFDPQGNLTSGLGIERKRPLTVLHMLQNEVAEVEYDVHDTIAKHETDEVNLDVLPANKLLVTAETLFQSVEEDKELVLKKVLSQVEDEYDYILIDCPPSLSMLTINALGAADSVLIPVQPTKYSLDGLADLVKLVMVAQKTYNKDLDFEGIVYTLDTPTQVETRNIKQDVENAFGANIRIHDVTIPRLKDISSSPSYGVSVFDLAPTSNGALAYAKLAREVLENG</sequence>
<evidence type="ECO:0000256" key="2">
    <source>
        <dbReference type="ARBA" id="ARBA00049360"/>
    </source>
</evidence>
<feature type="domain" description="AAA" evidence="5">
    <location>
        <begin position="2"/>
        <end position="184"/>
    </location>
</feature>
<comment type="catalytic activity">
    <reaction evidence="2">
        <text>ATP + H2O = ADP + phosphate + H(+)</text>
        <dbReference type="Rhea" id="RHEA:13065"/>
        <dbReference type="ChEBI" id="CHEBI:15377"/>
        <dbReference type="ChEBI" id="CHEBI:15378"/>
        <dbReference type="ChEBI" id="CHEBI:30616"/>
        <dbReference type="ChEBI" id="CHEBI:43474"/>
        <dbReference type="ChEBI" id="CHEBI:456216"/>
    </reaction>
</comment>
<proteinExistence type="inferred from homology"/>
<dbReference type="AlphaFoldDB" id="A0A1H9VHU0"/>
<gene>
    <name evidence="6" type="ORF">SAMN04487884_12339</name>
</gene>
<comment type="subunit">
    <text evidence="3">Dimerizes in the presence of ATP but not ADP; ATP-binding is required for double-stranded (ds)DNA-binding. Interacts with DnaA.</text>
</comment>
<dbReference type="CDD" id="cd02042">
    <property type="entry name" value="ParAB_family"/>
    <property type="match status" value="1"/>
</dbReference>
<dbReference type="RefSeq" id="WP_022775074.1">
    <property type="nucleotide sequence ID" value="NZ_FOGJ01000023.1"/>
</dbReference>
<dbReference type="PANTHER" id="PTHR13696">
    <property type="entry name" value="P-LOOP CONTAINING NUCLEOSIDE TRIPHOSPHATE HYDROLASE"/>
    <property type="match status" value="1"/>
</dbReference>
<evidence type="ECO:0000256" key="3">
    <source>
        <dbReference type="ARBA" id="ARBA00062323"/>
    </source>
</evidence>
<evidence type="ECO:0000256" key="4">
    <source>
        <dbReference type="ARBA" id="ARBA00071824"/>
    </source>
</evidence>
<evidence type="ECO:0000259" key="5">
    <source>
        <dbReference type="Pfam" id="PF13614"/>
    </source>
</evidence>
<organism evidence="6 7">
    <name type="scientific">Butyrivibrio fibrisolvens</name>
    <dbReference type="NCBI Taxonomy" id="831"/>
    <lineage>
        <taxon>Bacteria</taxon>
        <taxon>Bacillati</taxon>
        <taxon>Bacillota</taxon>
        <taxon>Clostridia</taxon>
        <taxon>Lachnospirales</taxon>
        <taxon>Lachnospiraceae</taxon>
        <taxon>Butyrivibrio</taxon>
    </lineage>
</organism>
<reference evidence="6 7" key="1">
    <citation type="submission" date="2016-10" db="EMBL/GenBank/DDBJ databases">
        <authorList>
            <person name="de Groot N.N."/>
        </authorList>
    </citation>
    <scope>NUCLEOTIDE SEQUENCE [LARGE SCALE GENOMIC DNA]</scope>
    <source>
        <strain evidence="6 7">AR40</strain>
    </source>
</reference>
<dbReference type="Gene3D" id="3.40.50.300">
    <property type="entry name" value="P-loop containing nucleotide triphosphate hydrolases"/>
    <property type="match status" value="1"/>
</dbReference>
<dbReference type="OrthoDB" id="9815116at2"/>
<protein>
    <recommendedName>
        <fullName evidence="4">Sporulation initiation inhibitor protein Soj</fullName>
    </recommendedName>
</protein>
<dbReference type="InterPro" id="IPR050678">
    <property type="entry name" value="DNA_Partitioning_ATPase"/>
</dbReference>
<dbReference type="Pfam" id="PF13614">
    <property type="entry name" value="AAA_31"/>
    <property type="match status" value="1"/>
</dbReference>
<name>A0A1H9VHU0_BUTFI</name>
<dbReference type="EMBL" id="FOGJ01000023">
    <property type="protein sequence ID" value="SES21101.1"/>
    <property type="molecule type" value="Genomic_DNA"/>
</dbReference>
<dbReference type="Proteomes" id="UP000182584">
    <property type="component" value="Unassembled WGS sequence"/>
</dbReference>
<dbReference type="PANTHER" id="PTHR13696:SF99">
    <property type="entry name" value="COBYRINIC ACID AC-DIAMIDE SYNTHASE"/>
    <property type="match status" value="1"/>
</dbReference>
<comment type="similarity">
    <text evidence="1">Belongs to the ParA family.</text>
</comment>
<dbReference type="PIRSF" id="PIRSF009320">
    <property type="entry name" value="Nuc_binding_HP_1000"/>
    <property type="match status" value="1"/>
</dbReference>